<feature type="region of interest" description="Disordered" evidence="1">
    <location>
        <begin position="85"/>
        <end position="125"/>
    </location>
</feature>
<evidence type="ECO:0000313" key="3">
    <source>
        <dbReference type="Proteomes" id="UP000500857"/>
    </source>
</evidence>
<dbReference type="RefSeq" id="WP_168569164.1">
    <property type="nucleotide sequence ID" value="NZ_CP051167.1"/>
</dbReference>
<dbReference type="Proteomes" id="UP000500857">
    <property type="component" value="Chromosome"/>
</dbReference>
<protein>
    <submittedName>
        <fullName evidence="2">Uncharacterized protein</fullName>
    </submittedName>
</protein>
<proteinExistence type="predicted"/>
<keyword evidence="3" id="KW-1185">Reference proteome</keyword>
<feature type="region of interest" description="Disordered" evidence="1">
    <location>
        <begin position="1"/>
        <end position="68"/>
    </location>
</feature>
<name>A0A6H1U071_9CYAN</name>
<evidence type="ECO:0000313" key="2">
    <source>
        <dbReference type="EMBL" id="QIZ71009.1"/>
    </source>
</evidence>
<dbReference type="InterPro" id="IPR048028">
    <property type="entry name" value="Psb34-like"/>
</dbReference>
<dbReference type="EMBL" id="CP051167">
    <property type="protein sequence ID" value="QIZ71009.1"/>
    <property type="molecule type" value="Genomic_DNA"/>
</dbReference>
<dbReference type="Pfam" id="PF26394">
    <property type="entry name" value="Psb34"/>
    <property type="match status" value="1"/>
</dbReference>
<sequence length="125" mass="14282">MSVDRISHNDKQVKEDRMEPGYDRGIEPAEIAARQEREGENFQHKPEDGRSGIDTTGGYTVDNEGRANNYAIEPEMYVNEPGDLREREEANREARLQEQEQVKHHDEEGKLTMEGDRRGKGTGVI</sequence>
<gene>
    <name evidence="2" type="ORF">HCG48_10755</name>
</gene>
<feature type="compositionally biased region" description="Basic and acidic residues" evidence="1">
    <location>
        <begin position="1"/>
        <end position="51"/>
    </location>
</feature>
<dbReference type="AlphaFoldDB" id="A0A6H1U071"/>
<evidence type="ECO:0000256" key="1">
    <source>
        <dbReference type="SAM" id="MobiDB-lite"/>
    </source>
</evidence>
<dbReference type="KEGG" id="oxy:HCG48_10755"/>
<reference evidence="2 3" key="1">
    <citation type="submission" date="2020-04" db="EMBL/GenBank/DDBJ databases">
        <authorList>
            <person name="Basu S."/>
            <person name="Maruthanayagam V."/>
            <person name="Chakraborty S."/>
            <person name="Pramanik A."/>
            <person name="Mukherjee J."/>
            <person name="Brink B."/>
        </authorList>
    </citation>
    <scope>NUCLEOTIDE SEQUENCE [LARGE SCALE GENOMIC DNA]</scope>
    <source>
        <strain evidence="2 3">AP17</strain>
    </source>
</reference>
<accession>A0A6H1U071</accession>
<organism evidence="2 3">
    <name type="scientific">Oxynema aestuarii AP17</name>
    <dbReference type="NCBI Taxonomy" id="2064643"/>
    <lineage>
        <taxon>Bacteria</taxon>
        <taxon>Bacillati</taxon>
        <taxon>Cyanobacteriota</taxon>
        <taxon>Cyanophyceae</taxon>
        <taxon>Oscillatoriophycideae</taxon>
        <taxon>Oscillatoriales</taxon>
        <taxon>Oscillatoriaceae</taxon>
        <taxon>Oxynema</taxon>
        <taxon>Oxynema aestuarii</taxon>
    </lineage>
</organism>
<feature type="compositionally biased region" description="Basic and acidic residues" evidence="1">
    <location>
        <begin position="85"/>
        <end position="119"/>
    </location>
</feature>